<evidence type="ECO:0000313" key="1">
    <source>
        <dbReference type="EMBL" id="RDV81250.1"/>
    </source>
</evidence>
<comment type="caution">
    <text evidence="1">The sequence shown here is derived from an EMBL/GenBank/DDBJ whole genome shotgun (WGS) entry which is preliminary data.</text>
</comment>
<dbReference type="AlphaFoldDB" id="A0A3D8P3A4"/>
<evidence type="ECO:0008006" key="3">
    <source>
        <dbReference type="Google" id="ProtNLM"/>
    </source>
</evidence>
<dbReference type="Proteomes" id="UP000256329">
    <property type="component" value="Unassembled WGS sequence"/>
</dbReference>
<dbReference type="RefSeq" id="WP_115793235.1">
    <property type="nucleotide sequence ID" value="NZ_QSLN01000020.1"/>
</dbReference>
<evidence type="ECO:0000313" key="2">
    <source>
        <dbReference type="Proteomes" id="UP000256329"/>
    </source>
</evidence>
<proteinExistence type="predicted"/>
<gene>
    <name evidence="1" type="ORF">DXX99_09420</name>
</gene>
<accession>A0A3D8P3A4</accession>
<keyword evidence="2" id="KW-1185">Reference proteome</keyword>
<sequence length="69" mass="7681">MAVPRECVKALIDRLSDEQVQALWVILESMAWPVEKVSPEEAAEIKEALAEIEAGKGVKAEDVWKEFGI</sequence>
<protein>
    <recommendedName>
        <fullName evidence="3">Addiction module protein</fullName>
    </recommendedName>
</protein>
<dbReference type="EMBL" id="QSLN01000020">
    <property type="protein sequence ID" value="RDV81250.1"/>
    <property type="molecule type" value="Genomic_DNA"/>
</dbReference>
<reference evidence="1 2" key="1">
    <citation type="submission" date="2018-08" db="EMBL/GenBank/DDBJ databases">
        <title>Form III RuBisCO-mediated autotrophy in Thermodesulfobium bacteria.</title>
        <authorList>
            <person name="Toshchakov S.V."/>
            <person name="Kublanov I.V."/>
            <person name="Frolov E."/>
            <person name="Bonch-Osmolovskaya E.A."/>
            <person name="Tourova T.P."/>
            <person name="Chernych N.A."/>
            <person name="Lebedinsky A.V."/>
        </authorList>
    </citation>
    <scope>NUCLEOTIDE SEQUENCE [LARGE SCALE GENOMIC DNA]</scope>
    <source>
        <strain evidence="1 2">SR</strain>
    </source>
</reference>
<organism evidence="1 2">
    <name type="scientific">Ammonifex thiophilus</name>
    <dbReference type="NCBI Taxonomy" id="444093"/>
    <lineage>
        <taxon>Bacteria</taxon>
        <taxon>Bacillati</taxon>
        <taxon>Bacillota</taxon>
        <taxon>Clostridia</taxon>
        <taxon>Thermoanaerobacterales</taxon>
        <taxon>Thermoanaerobacteraceae</taxon>
        <taxon>Ammonifex</taxon>
    </lineage>
</organism>
<name>A0A3D8P3A4_9THEO</name>
<dbReference type="OrthoDB" id="1726559at2"/>